<gene>
    <name evidence="2" type="ORF">Hyperionvirus19_38</name>
</gene>
<dbReference type="GO" id="GO:0046782">
    <property type="term" value="P:regulation of viral transcription"/>
    <property type="evidence" value="ECO:0007669"/>
    <property type="project" value="InterPro"/>
</dbReference>
<evidence type="ECO:0000256" key="1">
    <source>
        <dbReference type="ARBA" id="ARBA00023163"/>
    </source>
</evidence>
<protein>
    <recommendedName>
        <fullName evidence="3">F-box domain-containing protein</fullName>
    </recommendedName>
</protein>
<organism evidence="2">
    <name type="scientific">Hyperionvirus sp</name>
    <dbReference type="NCBI Taxonomy" id="2487770"/>
    <lineage>
        <taxon>Viruses</taxon>
        <taxon>Varidnaviria</taxon>
        <taxon>Bamfordvirae</taxon>
        <taxon>Nucleocytoviricota</taxon>
        <taxon>Megaviricetes</taxon>
        <taxon>Imitervirales</taxon>
        <taxon>Mimiviridae</taxon>
        <taxon>Klosneuvirinae</taxon>
    </lineage>
</organism>
<reference evidence="2" key="1">
    <citation type="submission" date="2018-10" db="EMBL/GenBank/DDBJ databases">
        <title>Hidden diversity of soil giant viruses.</title>
        <authorList>
            <person name="Schulz F."/>
            <person name="Alteio L."/>
            <person name="Goudeau D."/>
            <person name="Ryan E.M."/>
            <person name="Malmstrom R.R."/>
            <person name="Blanchard J."/>
            <person name="Woyke T."/>
        </authorList>
    </citation>
    <scope>NUCLEOTIDE SEQUENCE</scope>
    <source>
        <strain evidence="2">HYV1</strain>
    </source>
</reference>
<proteinExistence type="predicted"/>
<dbReference type="Pfam" id="PF04947">
    <property type="entry name" value="Pox_VLTF3"/>
    <property type="match status" value="1"/>
</dbReference>
<sequence>MLGHKIPFYVLFQYLDPHDLIKFSSVHRSFREEIYYKARPLIDIKTLDEGAPWISTFNKPRFRRNNKILIELDYRIYQIPIRTLAAYLDEYDLIKISYLHPYLYRELYDIILELKWTEYFDGCVFLNIPEDIINKIANELRQRNLNISELNIEMMRTIRKSNNISKCQFNYILSMIRYGSPPILSTDTKNKVTSMFRNIEKSSKKYLLDNGLNNNLSRLNFHYVLYKIFQTLGMDIYLGYLNINMMSSQHALSKREPIWEKICIDLKYPFIPFLDKSKIDMT</sequence>
<evidence type="ECO:0000313" key="2">
    <source>
        <dbReference type="EMBL" id="AYV84214.1"/>
    </source>
</evidence>
<dbReference type="EMBL" id="MK072401">
    <property type="protein sequence ID" value="AYV84214.1"/>
    <property type="molecule type" value="Genomic_DNA"/>
</dbReference>
<keyword evidence="1" id="KW-0804">Transcription</keyword>
<accession>A0A3G5ACA0</accession>
<name>A0A3G5ACA0_9VIRU</name>
<evidence type="ECO:0008006" key="3">
    <source>
        <dbReference type="Google" id="ProtNLM"/>
    </source>
</evidence>
<dbReference type="InterPro" id="IPR007031">
    <property type="entry name" value="Poxvirus_VLTF3"/>
</dbReference>